<evidence type="ECO:0000256" key="1">
    <source>
        <dbReference type="SAM" id="MobiDB-lite"/>
    </source>
</evidence>
<dbReference type="HOGENOM" id="CLU_1541005_0_0_1"/>
<evidence type="ECO:0000313" key="2">
    <source>
        <dbReference type="EMBL" id="KIM70063.1"/>
    </source>
</evidence>
<sequence>MPLTRRALSSHRSDGPPKTIPRWLQDRLLHAANTNPRYEASWYGPYNLLFSHFFPGDRRFMVKPQHKLCPPYQGANDSDEEVKKSGDSDEAMEEDEKSHDSDEGNQESALIPLSEEEDGQNSHYSEDTSLTPLSDEDESDWEDIDQEDTDSGFSFTSDDGRIALRGRGRETKRS</sequence>
<gene>
    <name evidence="2" type="ORF">SCLCIDRAFT_502065</name>
</gene>
<dbReference type="Proteomes" id="UP000053989">
    <property type="component" value="Unassembled WGS sequence"/>
</dbReference>
<proteinExistence type="predicted"/>
<dbReference type="InParanoid" id="A0A0C3A8M2"/>
<reference evidence="3" key="2">
    <citation type="submission" date="2015-01" db="EMBL/GenBank/DDBJ databases">
        <title>Evolutionary Origins and Diversification of the Mycorrhizal Mutualists.</title>
        <authorList>
            <consortium name="DOE Joint Genome Institute"/>
            <consortium name="Mycorrhizal Genomics Consortium"/>
            <person name="Kohler A."/>
            <person name="Kuo A."/>
            <person name="Nagy L.G."/>
            <person name="Floudas D."/>
            <person name="Copeland A."/>
            <person name="Barry K.W."/>
            <person name="Cichocki N."/>
            <person name="Veneault-Fourrey C."/>
            <person name="LaButti K."/>
            <person name="Lindquist E.A."/>
            <person name="Lipzen A."/>
            <person name="Lundell T."/>
            <person name="Morin E."/>
            <person name="Murat C."/>
            <person name="Riley R."/>
            <person name="Ohm R."/>
            <person name="Sun H."/>
            <person name="Tunlid A."/>
            <person name="Henrissat B."/>
            <person name="Grigoriev I.V."/>
            <person name="Hibbett D.S."/>
            <person name="Martin F."/>
        </authorList>
    </citation>
    <scope>NUCLEOTIDE SEQUENCE [LARGE SCALE GENOMIC DNA]</scope>
    <source>
        <strain evidence="3">Foug A</strain>
    </source>
</reference>
<feature type="compositionally biased region" description="Acidic residues" evidence="1">
    <location>
        <begin position="134"/>
        <end position="150"/>
    </location>
</feature>
<feature type="compositionally biased region" description="Polar residues" evidence="1">
    <location>
        <begin position="121"/>
        <end position="132"/>
    </location>
</feature>
<feature type="compositionally biased region" description="Basic and acidic residues" evidence="1">
    <location>
        <begin position="158"/>
        <end position="174"/>
    </location>
</feature>
<accession>A0A0C3A8M2</accession>
<reference evidence="2 3" key="1">
    <citation type="submission" date="2014-04" db="EMBL/GenBank/DDBJ databases">
        <authorList>
            <consortium name="DOE Joint Genome Institute"/>
            <person name="Kuo A."/>
            <person name="Kohler A."/>
            <person name="Nagy L.G."/>
            <person name="Floudas D."/>
            <person name="Copeland A."/>
            <person name="Barry K.W."/>
            <person name="Cichocki N."/>
            <person name="Veneault-Fourrey C."/>
            <person name="LaButti K."/>
            <person name="Lindquist E.A."/>
            <person name="Lipzen A."/>
            <person name="Lundell T."/>
            <person name="Morin E."/>
            <person name="Murat C."/>
            <person name="Sun H."/>
            <person name="Tunlid A."/>
            <person name="Henrissat B."/>
            <person name="Grigoriev I.V."/>
            <person name="Hibbett D.S."/>
            <person name="Martin F."/>
            <person name="Nordberg H.P."/>
            <person name="Cantor M.N."/>
            <person name="Hua S.X."/>
        </authorList>
    </citation>
    <scope>NUCLEOTIDE SEQUENCE [LARGE SCALE GENOMIC DNA]</scope>
    <source>
        <strain evidence="2 3">Foug A</strain>
    </source>
</reference>
<evidence type="ECO:0000313" key="3">
    <source>
        <dbReference type="Proteomes" id="UP000053989"/>
    </source>
</evidence>
<protein>
    <submittedName>
        <fullName evidence="2">Uncharacterized protein</fullName>
    </submittedName>
</protein>
<keyword evidence="3" id="KW-1185">Reference proteome</keyword>
<organism evidence="2 3">
    <name type="scientific">Scleroderma citrinum Foug A</name>
    <dbReference type="NCBI Taxonomy" id="1036808"/>
    <lineage>
        <taxon>Eukaryota</taxon>
        <taxon>Fungi</taxon>
        <taxon>Dikarya</taxon>
        <taxon>Basidiomycota</taxon>
        <taxon>Agaricomycotina</taxon>
        <taxon>Agaricomycetes</taxon>
        <taxon>Agaricomycetidae</taxon>
        <taxon>Boletales</taxon>
        <taxon>Sclerodermatineae</taxon>
        <taxon>Sclerodermataceae</taxon>
        <taxon>Scleroderma</taxon>
    </lineage>
</organism>
<dbReference type="AlphaFoldDB" id="A0A0C3A8M2"/>
<name>A0A0C3A8M2_9AGAM</name>
<feature type="region of interest" description="Disordered" evidence="1">
    <location>
        <begin position="67"/>
        <end position="174"/>
    </location>
</feature>
<dbReference type="EMBL" id="KN822005">
    <property type="protein sequence ID" value="KIM70063.1"/>
    <property type="molecule type" value="Genomic_DNA"/>
</dbReference>
<dbReference type="OrthoDB" id="2690981at2759"/>